<accession>A0A1U9UIQ1</accession>
<name>A0A1U9UIQ1_CUPNE</name>
<evidence type="ECO:0000259" key="7">
    <source>
        <dbReference type="Pfam" id="PF13086"/>
    </source>
</evidence>
<comment type="similarity">
    <text evidence="1">Belongs to the DNA2/NAM7 helicase family.</text>
</comment>
<evidence type="ECO:0000256" key="5">
    <source>
        <dbReference type="ARBA" id="ARBA00022840"/>
    </source>
</evidence>
<evidence type="ECO:0000256" key="6">
    <source>
        <dbReference type="SAM" id="Coils"/>
    </source>
</evidence>
<evidence type="ECO:0000256" key="4">
    <source>
        <dbReference type="ARBA" id="ARBA00022806"/>
    </source>
</evidence>
<evidence type="ECO:0000313" key="11">
    <source>
        <dbReference type="Proteomes" id="UP000189627"/>
    </source>
</evidence>
<dbReference type="SUPFAM" id="SSF52980">
    <property type="entry name" value="Restriction endonuclease-like"/>
    <property type="match status" value="1"/>
</dbReference>
<keyword evidence="5" id="KW-0067">ATP-binding</keyword>
<dbReference type="PANTHER" id="PTHR43788:SF8">
    <property type="entry name" value="DNA-BINDING PROTEIN SMUBP-2"/>
    <property type="match status" value="1"/>
</dbReference>
<dbReference type="InterPro" id="IPR049468">
    <property type="entry name" value="Restrct_endonuc-II-like_dom"/>
</dbReference>
<dbReference type="KEGG" id="cuh:BJN34_01965"/>
<evidence type="ECO:0000313" key="10">
    <source>
        <dbReference type="EMBL" id="AQV92656.1"/>
    </source>
</evidence>
<evidence type="ECO:0000259" key="8">
    <source>
        <dbReference type="Pfam" id="PF13087"/>
    </source>
</evidence>
<dbReference type="SUPFAM" id="SSF52540">
    <property type="entry name" value="P-loop containing nucleoside triphosphate hydrolases"/>
    <property type="match status" value="1"/>
</dbReference>
<evidence type="ECO:0000259" key="9">
    <source>
        <dbReference type="Pfam" id="PF18741"/>
    </source>
</evidence>
<evidence type="ECO:0000256" key="3">
    <source>
        <dbReference type="ARBA" id="ARBA00022801"/>
    </source>
</evidence>
<dbReference type="GO" id="GO:0043139">
    <property type="term" value="F:5'-3' DNA helicase activity"/>
    <property type="evidence" value="ECO:0007669"/>
    <property type="project" value="TreeGrafter"/>
</dbReference>
<keyword evidence="3" id="KW-0378">Hydrolase</keyword>
<dbReference type="InterPro" id="IPR027417">
    <property type="entry name" value="P-loop_NTPase"/>
</dbReference>
<keyword evidence="4" id="KW-0347">Helicase</keyword>
<protein>
    <submittedName>
        <fullName evidence="10">Very short patch repair endonuclease</fullName>
    </submittedName>
</protein>
<organism evidence="10 11">
    <name type="scientific">Cupriavidus necator</name>
    <name type="common">Alcaligenes eutrophus</name>
    <name type="synonym">Ralstonia eutropha</name>
    <dbReference type="NCBI Taxonomy" id="106590"/>
    <lineage>
        <taxon>Bacteria</taxon>
        <taxon>Pseudomonadati</taxon>
        <taxon>Pseudomonadota</taxon>
        <taxon>Betaproteobacteria</taxon>
        <taxon>Burkholderiales</taxon>
        <taxon>Burkholderiaceae</taxon>
        <taxon>Cupriavidus</taxon>
    </lineage>
</organism>
<dbReference type="PANTHER" id="PTHR43788">
    <property type="entry name" value="DNA2/NAM7 HELICASE FAMILY MEMBER"/>
    <property type="match status" value="1"/>
</dbReference>
<feature type="domain" description="DNA2/NAM7 helicase helicase" evidence="7">
    <location>
        <begin position="387"/>
        <end position="511"/>
    </location>
</feature>
<dbReference type="Pfam" id="PF13086">
    <property type="entry name" value="AAA_11"/>
    <property type="match status" value="2"/>
</dbReference>
<dbReference type="OrthoDB" id="9757917at2"/>
<dbReference type="RefSeq" id="WP_078195121.1">
    <property type="nucleotide sequence ID" value="NZ_CP017757.2"/>
</dbReference>
<feature type="domain" description="Restriction endonuclease type II-like" evidence="9">
    <location>
        <begin position="1381"/>
        <end position="1474"/>
    </location>
</feature>
<dbReference type="InterPro" id="IPR050534">
    <property type="entry name" value="Coronavir_polyprotein_1ab"/>
</dbReference>
<dbReference type="Gene3D" id="3.40.960.10">
    <property type="entry name" value="VSR Endonuclease"/>
    <property type="match status" value="1"/>
</dbReference>
<feature type="coiled-coil region" evidence="6">
    <location>
        <begin position="983"/>
        <end position="1010"/>
    </location>
</feature>
<dbReference type="InterPro" id="IPR047187">
    <property type="entry name" value="SF1_C_Upf1"/>
</dbReference>
<sequence>MSTTPRELLHRLFVYIEEQLKDIDPRAFQIGKSALPRLFPKDLANLPGVFFDVQEEGDHVWLKVERLEEVAPPVPDSEKYGKAIRIDADPNGKPPQLLEAALDTLIRTAQKDAPEAEHPVLAERLRAEAEEALIASVSKWQEWAAREKPRRRTISLYSDIFALRHQLHAEQTANPVEFVWGVGLASWKLSFEGKPFDFQYPLLTQPLEISLDGESMSLEVRPRATEPGCEMDGFVACGIQGASECEKAIFEQLSRHRDTPVSPFSASSYADALKLVARNLDSRGSYVEVLAKGEDAPAAGEHLVVSDSWVVFTRPKSNNFLVADLKNIRSKLEAGCEIPDGPLALVTPPSDTPLDYHAVNFRGLSGRGTGSEGGTGETKELYFPLPYNQEQVTIVQRLERAPGVTVQGPPGTGKTHTIANIICHYLATGKRVLVTSKGEPALEVLQGKIPKEVQPLTVALLAGDRDGIRQFQASIEAIQHQVSQLNPEATRDEIDRIHRAIDRTHHELVSIDRRVDEIAMQQLAETPVEAASYRAEELAELVVKGAPQYAWFDDELSLEPRHAPPLSTEEAARLREDRRQLGEDLAYLAAELPSPDELPQPADIAQLHTHLCKLKSLDAATQTGEIPPLRAITPEVLQSARTLLAQLGDAQAELKAMAEAEAEWPGVLRRKCAQPSYATEVGALVALFDDATRLVEARSAFMKRPVEFPSEALAHPKTVEAVGRAASTGKPFGFVAIGAGEAKEHIAKVKVNGLVPASTDDWQHVQSYLKLHEQVLSFSSRWNPVAEVLELPSLMGGVAHLRMLELVTAAARKAHSMATKFDVLLHRAAEAVFARAPANLACGSNEDYEVVRGHIMQHLTRAELAEAVIALSQLQERLAGKSGPVTQKLQDYVDQSLGNPEKDSARVAADYTELVVELRRVCGLAQVIGRVKEFAARLYQAGGANIAGRVSYVPVANGVEDSAFPASWREAWNWARMRTHLDKIEARKELVELNARRTDLEAALAQMYKDVVGKAAWLATKRNASPKVLQALAGYATAIRRIGKGTGPNAVRYRRDAQQSMLDAAGAVPCWIMSHAKISESMPADIGAFDLVIVDEASQSDLWALPAIVRAKKVLVVGDDKQVSPDGSFVSSAEIDELRARFLSEQPYGQDMTPEKSLYDLAARVFAADQVMLREHFRCVPPIIAYSNQFYKGAIQPLRIPLASQRLDPPLVDIYVPGGMRDRHDCNRLEAEAISAEINAILEDERYAGRTIGVVSLLGMEQAKFIDAMVRERCSASELLRREFDCGDARTFQGSERDIMFLSMVADPERCHPLSGNAYDQRFNVAGSRARDRMYLVRSVTAEQVSDKDIRMTLLEHFSNPKVPQGEDDQEGLIKLCESGFEREVFTLLVQRGYRVIPQVKSGAYRLDMVVEGANDARLAVECDGDAYHGPDRWPSDMNRQRILERAGWTFWRCFASTWCLRKEEVFEELVERLTAMGIEPIGAVAALPRLVESRTWTPPAARATPDAIDDVVDAAIAAAKASTVEQPQ</sequence>
<keyword evidence="6" id="KW-0175">Coiled coil</keyword>
<dbReference type="InterPro" id="IPR011335">
    <property type="entry name" value="Restrct_endonuc-II-like"/>
</dbReference>
<proteinExistence type="inferred from homology"/>
<evidence type="ECO:0000256" key="1">
    <source>
        <dbReference type="ARBA" id="ARBA00007913"/>
    </source>
</evidence>
<keyword evidence="2" id="KW-0547">Nucleotide-binding</keyword>
<dbReference type="GO" id="GO:0005524">
    <property type="term" value="F:ATP binding"/>
    <property type="evidence" value="ECO:0007669"/>
    <property type="project" value="UniProtKB-KW"/>
</dbReference>
<dbReference type="Gene3D" id="3.40.50.300">
    <property type="entry name" value="P-loop containing nucleotide triphosphate hydrolases"/>
    <property type="match status" value="3"/>
</dbReference>
<dbReference type="Proteomes" id="UP000189627">
    <property type="component" value="Chromosome 1"/>
</dbReference>
<evidence type="ECO:0000256" key="2">
    <source>
        <dbReference type="ARBA" id="ARBA00022741"/>
    </source>
</evidence>
<dbReference type="EMBL" id="CP017757">
    <property type="protein sequence ID" value="AQV92656.1"/>
    <property type="molecule type" value="Genomic_DNA"/>
</dbReference>
<feature type="domain" description="DNA2/NAM7 helicase-like C-terminal" evidence="8">
    <location>
        <begin position="1157"/>
        <end position="1337"/>
    </location>
</feature>
<dbReference type="GO" id="GO:0016787">
    <property type="term" value="F:hydrolase activity"/>
    <property type="evidence" value="ECO:0007669"/>
    <property type="project" value="UniProtKB-KW"/>
</dbReference>
<gene>
    <name evidence="10" type="ORF">BJN34_01965</name>
</gene>
<keyword evidence="10" id="KW-0255">Endonuclease</keyword>
<keyword evidence="10" id="KW-0540">Nuclease</keyword>
<dbReference type="Pfam" id="PF18741">
    <property type="entry name" value="MTES_1575"/>
    <property type="match status" value="1"/>
</dbReference>
<feature type="domain" description="DNA2/NAM7 helicase helicase" evidence="7">
    <location>
        <begin position="1009"/>
        <end position="1125"/>
    </location>
</feature>
<dbReference type="GO" id="GO:0004519">
    <property type="term" value="F:endonuclease activity"/>
    <property type="evidence" value="ECO:0007669"/>
    <property type="project" value="UniProtKB-KW"/>
</dbReference>
<dbReference type="InterPro" id="IPR041679">
    <property type="entry name" value="DNA2/NAM7-like_C"/>
</dbReference>
<dbReference type="CDD" id="cd18808">
    <property type="entry name" value="SF1_C_Upf1"/>
    <property type="match status" value="1"/>
</dbReference>
<dbReference type="Pfam" id="PF13087">
    <property type="entry name" value="AAA_12"/>
    <property type="match status" value="1"/>
</dbReference>
<dbReference type="InterPro" id="IPR041677">
    <property type="entry name" value="DNA2/NAM7_AAA_11"/>
</dbReference>
<reference evidence="11" key="1">
    <citation type="submission" date="2017-02" db="EMBL/GenBank/DDBJ databases">
        <title>Complete genome sequence of Cupriavidus necator strain NH9, a 3-chlorobenzoate degrader.</title>
        <authorList>
            <person name="Moriuchi R."/>
            <person name="Dohra H."/>
            <person name="Ogawa N."/>
        </authorList>
    </citation>
    <scope>NUCLEOTIDE SEQUENCE [LARGE SCALE GENOMIC DNA]</scope>
    <source>
        <strain evidence="11">NH9</strain>
    </source>
</reference>